<dbReference type="Gene3D" id="3.40.50.2000">
    <property type="entry name" value="Glycogen Phosphorylase B"/>
    <property type="match status" value="6"/>
</dbReference>
<evidence type="ECO:0000313" key="10">
    <source>
        <dbReference type="EMBL" id="MXQ92025.1"/>
    </source>
</evidence>
<dbReference type="EMBL" id="VBQZ03000078">
    <property type="protein sequence ID" value="MXQ92025.1"/>
    <property type="molecule type" value="Genomic_DNA"/>
</dbReference>
<sequence length="1452" mass="166959">MKTVKGFCILFMLHLCFLDSGRTGKVLVWPVDFSHWINLQVILEELHFRGHEITVLVPSQNLAIDHTKIPYHVEILHISVTKETLIEELNTILYEETFELPKLSWWEMQIKLADLERKFLLINRRVCDSAITNKELLSRLQAAKFDVCIADPLSFCGELVAELLNIPFIFTFRFFCANVIERLCAGLPMPSSYVPGITSRLTDKMTFIQRLENWLLYTTIHYSKKELEEFVQSSGEDGVVVFTLGSMIKNLSEEKSNMIASALAQIPQKVLWRYTGKKPETLGANTRLYKWIPQNDLLGHPKTRAFITHCGTNGIYEAIYHGVPIVGIPMFGDQHDNVAHMKAKGTAVAVDLQRMTSADLLNALKAVINNPFYKENAMKLSRIHHDQPVKPLDRAVFWVEFVMRHKGAKHLRPAFHDLNWFQYHSLDVIGFLLACVATVAFLVTKCCLFCYWKFEELHLRGHEITVLVPSQNLLIDHTKVPYHVEILQLSVTEETFMEEFNSMLYEEIFELPKLSWWEIQIKLADLVRKFLLTNKRVCDSAITNKELLSRLQAAKFDVCIADPLSFCGELVAELLNIPFIFTFRFFYGNAIERLCAGLPMPSSYVPGVTSRLTDKMTFIQRLQNWLLYTVSDMIYSYYIFPEWDEYYSKVLGKPTTLCEIMGKADMWLFRSYWDFEFPQPYLPNTEFVGGLHCKPAKPLPKEFEEFVQSSGKDGVVVFTLGSMIKNLSEEKSNMIASALAQIPQKVLWRYTGKKPETLGANTRLYKWIPQNDLLGHPKTRAFITHCGTNGIYEAIYHGVPMVGIPLFGDQHDNLVRMKAKGTAVEVDLQRMTSADLLNALKAVINNTSYKENAMKLSRIHHDQPVKPLDRAVFWVEFVMRHKGAKHLRPASHDLNCFQYHSLDVIGFLLACVATVAFLVTKCCLFCYWKFDVNHDSSWRETTTAAHWINLQVILEELHLRGHEITVLVPSQSLLIDRTKIPYHVEILQLSVTEETFMEELNTILYEATFELSKLSWWEMQIKLANIGRRFLLTNKRVCDSAITNKELLSRLQAAKFDVCIADPLSFCGELVAELLNIPFVYTFRFFYGNVIERLCAGLPMPSSYVPGVTSRLTDKMTFIQRLENWLLYTVSDMIYSYYIFPEWDEYYSKVLGKPTTLCEIMGKADMWLFRSYWDFEFPQPYLPNTEFVGGLHCKPAKPLPKELEEFVQSSGKDGVVVFTLGSMIKNLSEEKSNMIASALAQIPQKVLWRYTGKKPETLGANTRLYKWIPQNDLLGHPKTRAFITHCGTNGIYEAIYHGVPMVGIPLFGDQHDNVARMKAKGAAVDVDLERMTSENLLNALKAVINNPFYKENAMKLSRIHHDQPVKPLDRAVFWVEFVMRHKGAKHLRPAFYDLTWFQHHSLDVIGFLLACVATVTFLKENISLYEQLLQRHGDKKQNILRPNTHFVNGSLE</sequence>
<comment type="caution">
    <text evidence="10">The sequence shown here is derived from an EMBL/GenBank/DDBJ whole genome shotgun (WGS) entry which is preliminary data.</text>
</comment>
<comment type="similarity">
    <text evidence="2">Belongs to the UDP-glycosyltransferase family.</text>
</comment>
<dbReference type="GO" id="GO:0016020">
    <property type="term" value="C:membrane"/>
    <property type="evidence" value="ECO:0007669"/>
    <property type="project" value="UniProtKB-SubCell"/>
</dbReference>
<dbReference type="FunFam" id="3.40.50.2000:FF:000001">
    <property type="entry name" value="UDP-glucuronosyltransferase"/>
    <property type="match status" value="3"/>
</dbReference>
<keyword evidence="8" id="KW-0472">Membrane</keyword>
<dbReference type="SUPFAM" id="SSF53756">
    <property type="entry name" value="UDP-Glycosyltransferase/glycogen phosphorylase"/>
    <property type="match status" value="3"/>
</dbReference>
<proteinExistence type="inferred from homology"/>
<keyword evidence="9" id="KW-0732">Signal</keyword>
<evidence type="ECO:0000256" key="4">
    <source>
        <dbReference type="ARBA" id="ARBA00022676"/>
    </source>
</evidence>
<dbReference type="InterPro" id="IPR035595">
    <property type="entry name" value="UDP_glycos_trans_CS"/>
</dbReference>
<dbReference type="CDD" id="cd03784">
    <property type="entry name" value="GT1_Gtf-like"/>
    <property type="match status" value="3"/>
</dbReference>
<keyword evidence="4" id="KW-0328">Glycosyltransferase</keyword>
<dbReference type="PROSITE" id="PS00375">
    <property type="entry name" value="UDPGT"/>
    <property type="match status" value="3"/>
</dbReference>
<keyword evidence="11" id="KW-1185">Reference proteome</keyword>
<dbReference type="PANTHER" id="PTHR48043">
    <property type="entry name" value="EG:EG0003.4 PROTEIN-RELATED"/>
    <property type="match status" value="1"/>
</dbReference>
<dbReference type="FunFam" id="3.40.50.2000:FF:000081">
    <property type="entry name" value="UDP-glucuronosyltransferase 2A2"/>
    <property type="match status" value="2"/>
</dbReference>
<accession>A0A6B0RQ63</accession>
<comment type="subcellular location">
    <subcellularLocation>
        <location evidence="1">Membrane</location>
    </subcellularLocation>
</comment>
<feature type="signal peptide" evidence="9">
    <location>
        <begin position="1"/>
        <end position="23"/>
    </location>
</feature>
<evidence type="ECO:0000256" key="2">
    <source>
        <dbReference type="ARBA" id="ARBA00009995"/>
    </source>
</evidence>
<dbReference type="PANTHER" id="PTHR48043:SF78">
    <property type="entry name" value="UDP-GLUCURONOSYLTRANSFERASE"/>
    <property type="match status" value="1"/>
</dbReference>
<keyword evidence="5" id="KW-0808">Transferase</keyword>
<reference evidence="10" key="1">
    <citation type="submission" date="2019-10" db="EMBL/GenBank/DDBJ databases">
        <title>The sequence and de novo assembly of the wild yak genome.</title>
        <authorList>
            <person name="Liu Y."/>
        </authorList>
    </citation>
    <scope>NUCLEOTIDE SEQUENCE [LARGE SCALE GENOMIC DNA]</scope>
    <source>
        <strain evidence="10">WY2019</strain>
    </source>
</reference>
<evidence type="ECO:0000256" key="8">
    <source>
        <dbReference type="ARBA" id="ARBA00023136"/>
    </source>
</evidence>
<evidence type="ECO:0000256" key="1">
    <source>
        <dbReference type="ARBA" id="ARBA00004370"/>
    </source>
</evidence>
<dbReference type="InterPro" id="IPR050271">
    <property type="entry name" value="UDP-glycosyltransferase"/>
</dbReference>
<evidence type="ECO:0000256" key="6">
    <source>
        <dbReference type="ARBA" id="ARBA00022692"/>
    </source>
</evidence>
<evidence type="ECO:0000313" key="11">
    <source>
        <dbReference type="Proteomes" id="UP000322234"/>
    </source>
</evidence>
<dbReference type="EC" id="2.4.1.17" evidence="3"/>
<evidence type="ECO:0000256" key="9">
    <source>
        <dbReference type="SAM" id="SignalP"/>
    </source>
</evidence>
<evidence type="ECO:0000256" key="5">
    <source>
        <dbReference type="ARBA" id="ARBA00022679"/>
    </source>
</evidence>
<dbReference type="GO" id="GO:0015020">
    <property type="term" value="F:glucuronosyltransferase activity"/>
    <property type="evidence" value="ECO:0007669"/>
    <property type="project" value="UniProtKB-EC"/>
</dbReference>
<organism evidence="10 11">
    <name type="scientific">Bos mutus</name>
    <name type="common">wild yak</name>
    <dbReference type="NCBI Taxonomy" id="72004"/>
    <lineage>
        <taxon>Eukaryota</taxon>
        <taxon>Metazoa</taxon>
        <taxon>Chordata</taxon>
        <taxon>Craniata</taxon>
        <taxon>Vertebrata</taxon>
        <taxon>Euteleostomi</taxon>
        <taxon>Mammalia</taxon>
        <taxon>Eutheria</taxon>
        <taxon>Laurasiatheria</taxon>
        <taxon>Artiodactyla</taxon>
        <taxon>Ruminantia</taxon>
        <taxon>Pecora</taxon>
        <taxon>Bovidae</taxon>
        <taxon>Bovinae</taxon>
        <taxon>Bos</taxon>
    </lineage>
</organism>
<evidence type="ECO:0000256" key="3">
    <source>
        <dbReference type="ARBA" id="ARBA00012544"/>
    </source>
</evidence>
<gene>
    <name evidence="10" type="ORF">E5288_WYG009895</name>
</gene>
<dbReference type="Pfam" id="PF00201">
    <property type="entry name" value="UDPGT"/>
    <property type="match status" value="4"/>
</dbReference>
<dbReference type="Proteomes" id="UP000322234">
    <property type="component" value="Unassembled WGS sequence"/>
</dbReference>
<keyword evidence="7" id="KW-1133">Transmembrane helix</keyword>
<name>A0A6B0RQ63_9CETA</name>
<keyword evidence="6" id="KW-0812">Transmembrane</keyword>
<protein>
    <recommendedName>
        <fullName evidence="3">glucuronosyltransferase</fullName>
        <ecNumber evidence="3">2.4.1.17</ecNumber>
    </recommendedName>
</protein>
<feature type="chain" id="PRO_5025360153" description="glucuronosyltransferase" evidence="9">
    <location>
        <begin position="24"/>
        <end position="1452"/>
    </location>
</feature>
<evidence type="ECO:0000256" key="7">
    <source>
        <dbReference type="ARBA" id="ARBA00022989"/>
    </source>
</evidence>
<dbReference type="InterPro" id="IPR002213">
    <property type="entry name" value="UDP_glucos_trans"/>
</dbReference>